<dbReference type="KEGG" id="cgn:OK18_19040"/>
<proteinExistence type="predicted"/>
<dbReference type="AlphaFoldDB" id="A0A0G3M8W8"/>
<accession>A0A0G3M8W8</accession>
<dbReference type="RefSeq" id="WP_053329023.1">
    <property type="nucleotide sequence ID" value="NZ_CP009928.1"/>
</dbReference>
<dbReference type="PATRIC" id="fig|1324352.5.peg.4000"/>
<evidence type="ECO:0000313" key="2">
    <source>
        <dbReference type="Proteomes" id="UP000035213"/>
    </source>
</evidence>
<protein>
    <submittedName>
        <fullName evidence="1">Uncharacterized protein</fullName>
    </submittedName>
</protein>
<dbReference type="OrthoDB" id="6315383at2"/>
<gene>
    <name evidence="1" type="ORF">OK18_19040</name>
</gene>
<reference evidence="1 2" key="1">
    <citation type="submission" date="2014-11" db="EMBL/GenBank/DDBJ databases">
        <authorList>
            <person name="Park G.-S."/>
            <person name="Hong S.-J."/>
            <person name="Jung B.K."/>
            <person name="Khan A.R."/>
            <person name="Kwak Y."/>
            <person name="Shin J.-H."/>
        </authorList>
    </citation>
    <scope>NUCLEOTIDE SEQUENCE [LARGE SCALE GENOMIC DNA]</scope>
    <source>
        <strain evidence="1 2">DSM 27622</strain>
    </source>
</reference>
<organism evidence="1 2">
    <name type="scientific">Chryseobacterium gallinarum</name>
    <dbReference type="NCBI Taxonomy" id="1324352"/>
    <lineage>
        <taxon>Bacteria</taxon>
        <taxon>Pseudomonadati</taxon>
        <taxon>Bacteroidota</taxon>
        <taxon>Flavobacteriia</taxon>
        <taxon>Flavobacteriales</taxon>
        <taxon>Weeksellaceae</taxon>
        <taxon>Chryseobacterium group</taxon>
        <taxon>Chryseobacterium</taxon>
    </lineage>
</organism>
<dbReference type="Proteomes" id="UP000035213">
    <property type="component" value="Chromosome"/>
</dbReference>
<dbReference type="EMBL" id="CP009928">
    <property type="protein sequence ID" value="AKK74428.1"/>
    <property type="molecule type" value="Genomic_DNA"/>
</dbReference>
<dbReference type="STRING" id="1324352.OK18_19040"/>
<evidence type="ECO:0000313" key="1">
    <source>
        <dbReference type="EMBL" id="AKK74428.1"/>
    </source>
</evidence>
<name>A0A0G3M8W8_CHRGL</name>
<sequence>MSTPINTILSWFETGDFPTQEQFAASWTSFRHKDESIPMDQVENLNSKLQEKVDKTVYNTHLINEDAHITTLAKLNASNLNDANVQAWKTILGVGDLPANIATVDDGVNSGNVYTKDQSDENYMQNADFVGADGKILASMIEALGLTELISVTETSLSAFMANNVAYQYEKNDFIAIPNGSGNYALYIYNGGSKTVVSSYLPTGLTNITIAMVEGLQAALNAKMDKPSTLGNFFIRSLGPGPIYASINPAANYLIFWDGQNFKESNMYHNAGKTGIGITDPTELLHLDGRVRSKAVVFDENTELLPNQITLWNRRFHGTDLTGNRRMLMYRDYEDYLALIQSLSPIQKENIATVWNGQYSNGSLNVYSITPTVIKNDHVVRYLVLQGLNLNVNPATTSVKFIPVGSAIGTTEVDCLGFQPSADGKSMIVSVYGDTLTANTQYNVIIRTTSPVVQTHRTTSNINVVTNIDSIDVSAINWQRIAYTSGQENTIFTTNGGLFSYSSNPANKAYAYEPNIFVAAIKSDTIFPANSNFYIEFNVGLSISGNQAISDVFDFYAYLGLVQSNIPLALSDNSFIRIINSCFRSGAYISTAMWNNIISNSTKIEPGSTPVMNANIVIMRQGNVYTQFLTVGGATIVQTVTSNTDAVSISLAVTNGTTPKSINASIVQAFKF</sequence>